<dbReference type="Proteomes" id="UP000011083">
    <property type="component" value="Unassembled WGS sequence"/>
</dbReference>
<keyword evidence="2" id="KW-1185">Reference proteome</keyword>
<organism evidence="1 2">
    <name type="scientific">Acanthamoeba castellanii (strain ATCC 30010 / Neff)</name>
    <dbReference type="NCBI Taxonomy" id="1257118"/>
    <lineage>
        <taxon>Eukaryota</taxon>
        <taxon>Amoebozoa</taxon>
        <taxon>Discosea</taxon>
        <taxon>Longamoebia</taxon>
        <taxon>Centramoebida</taxon>
        <taxon>Acanthamoebidae</taxon>
        <taxon>Acanthamoeba</taxon>
    </lineage>
</organism>
<dbReference type="VEuPathDB" id="AmoebaDB:ACA1_037040"/>
<accession>L8H0U2</accession>
<dbReference type="EMBL" id="KB007940">
    <property type="protein sequence ID" value="ELR18870.1"/>
    <property type="molecule type" value="Genomic_DNA"/>
</dbReference>
<gene>
    <name evidence="1" type="ORF">ACA1_037040</name>
</gene>
<evidence type="ECO:0000313" key="1">
    <source>
        <dbReference type="EMBL" id="ELR18870.1"/>
    </source>
</evidence>
<dbReference type="RefSeq" id="XP_004340929.1">
    <property type="nucleotide sequence ID" value="XM_004340881.1"/>
</dbReference>
<name>L8H0U2_ACACF</name>
<sequence length="58" mass="7031">MRCHPSTRPSRCLALQRRGHRLPRQPYTLKRRPLLLLLLLLHQQQAHRLHAELQLRPR</sequence>
<evidence type="ECO:0000313" key="2">
    <source>
        <dbReference type="Proteomes" id="UP000011083"/>
    </source>
</evidence>
<dbReference type="KEGG" id="acan:ACA1_037040"/>
<protein>
    <submittedName>
        <fullName evidence="1">Uncharacterized protein</fullName>
    </submittedName>
</protein>
<dbReference type="AlphaFoldDB" id="L8H0U2"/>
<dbReference type="GeneID" id="14919670"/>
<proteinExistence type="predicted"/>
<reference evidence="1 2" key="1">
    <citation type="journal article" date="2013" name="Genome Biol.">
        <title>Genome of Acanthamoeba castellanii highlights extensive lateral gene transfer and early evolution of tyrosine kinase signaling.</title>
        <authorList>
            <person name="Clarke M."/>
            <person name="Lohan A.J."/>
            <person name="Liu B."/>
            <person name="Lagkouvardos I."/>
            <person name="Roy S."/>
            <person name="Zafar N."/>
            <person name="Bertelli C."/>
            <person name="Schilde C."/>
            <person name="Kianianmomeni A."/>
            <person name="Burglin T.R."/>
            <person name="Frech C."/>
            <person name="Turcotte B."/>
            <person name="Kopec K.O."/>
            <person name="Synnott J.M."/>
            <person name="Choo C."/>
            <person name="Paponov I."/>
            <person name="Finkler A."/>
            <person name="Soon Heng Tan C."/>
            <person name="Hutchins A.P."/>
            <person name="Weinmeier T."/>
            <person name="Rattei T."/>
            <person name="Chu J.S."/>
            <person name="Gimenez G."/>
            <person name="Irimia M."/>
            <person name="Rigden D.J."/>
            <person name="Fitzpatrick D.A."/>
            <person name="Lorenzo-Morales J."/>
            <person name="Bateman A."/>
            <person name="Chiu C.H."/>
            <person name="Tang P."/>
            <person name="Hegemann P."/>
            <person name="Fromm H."/>
            <person name="Raoult D."/>
            <person name="Greub G."/>
            <person name="Miranda-Saavedra D."/>
            <person name="Chen N."/>
            <person name="Nash P."/>
            <person name="Ginger M.L."/>
            <person name="Horn M."/>
            <person name="Schaap P."/>
            <person name="Caler L."/>
            <person name="Loftus B."/>
        </authorList>
    </citation>
    <scope>NUCLEOTIDE SEQUENCE [LARGE SCALE GENOMIC DNA]</scope>
    <source>
        <strain evidence="1 2">Neff</strain>
    </source>
</reference>